<dbReference type="PRINTS" id="PR01035">
    <property type="entry name" value="TCRTETA"/>
</dbReference>
<evidence type="ECO:0000256" key="6">
    <source>
        <dbReference type="ARBA" id="ARBA00023136"/>
    </source>
</evidence>
<accession>A0A192H0M0</accession>
<evidence type="ECO:0000313" key="7">
    <source>
        <dbReference type="EMBL" id="ANK61900.1"/>
    </source>
</evidence>
<reference evidence="7 8" key="1">
    <citation type="submission" date="2016-03" db="EMBL/GenBank/DDBJ databases">
        <title>Pediococcus and Lactobacillus from brewery environment - whole genome sequencing and assembly.</title>
        <authorList>
            <person name="Behr J."/>
            <person name="Geissler A.J."/>
            <person name="Vogel R.F."/>
        </authorList>
    </citation>
    <scope>NUCLEOTIDE SEQUENCE [LARGE SCALE GENOMIC DNA]</scope>
    <source>
        <strain evidence="7 8">TMW 1.1989</strain>
    </source>
</reference>
<dbReference type="PROSITE" id="PS00216">
    <property type="entry name" value="SUGAR_TRANSPORT_1"/>
    <property type="match status" value="1"/>
</dbReference>
<keyword evidence="5" id="KW-1133">Transmembrane helix</keyword>
<dbReference type="GO" id="GO:0005886">
    <property type="term" value="C:plasma membrane"/>
    <property type="evidence" value="ECO:0007669"/>
    <property type="project" value="UniProtKB-SubCell"/>
</dbReference>
<dbReference type="OrthoDB" id="9793283at2"/>
<dbReference type="InterPro" id="IPR036259">
    <property type="entry name" value="MFS_trans_sf"/>
</dbReference>
<dbReference type="InterPro" id="IPR005829">
    <property type="entry name" value="Sugar_transporter_CS"/>
</dbReference>
<dbReference type="Pfam" id="PF07690">
    <property type="entry name" value="MFS_1"/>
    <property type="match status" value="1"/>
</dbReference>
<evidence type="ECO:0000256" key="2">
    <source>
        <dbReference type="ARBA" id="ARBA00007520"/>
    </source>
</evidence>
<organism evidence="7 8">
    <name type="scientific">Loigolactobacillus backii</name>
    <dbReference type="NCBI Taxonomy" id="375175"/>
    <lineage>
        <taxon>Bacteria</taxon>
        <taxon>Bacillati</taxon>
        <taxon>Bacillota</taxon>
        <taxon>Bacilli</taxon>
        <taxon>Lactobacillales</taxon>
        <taxon>Lactobacillaceae</taxon>
        <taxon>Loigolactobacillus</taxon>
    </lineage>
</organism>
<comment type="similarity">
    <text evidence="2">Belongs to the major facilitator superfamily. TCR/Tet family.</text>
</comment>
<dbReference type="PROSITE" id="PS50850">
    <property type="entry name" value="MFS"/>
    <property type="match status" value="1"/>
</dbReference>
<protein>
    <submittedName>
        <fullName evidence="7">MFS transporter</fullName>
    </submittedName>
</protein>
<dbReference type="STRING" id="375175.AYR53_03430"/>
<dbReference type="RefSeq" id="WP_068225850.1">
    <property type="nucleotide sequence ID" value="NZ_CP014623.1"/>
</dbReference>
<dbReference type="Gene3D" id="1.20.1250.20">
    <property type="entry name" value="MFS general substrate transporter like domains"/>
    <property type="match status" value="1"/>
</dbReference>
<evidence type="ECO:0000256" key="3">
    <source>
        <dbReference type="ARBA" id="ARBA00022448"/>
    </source>
</evidence>
<evidence type="ECO:0000256" key="4">
    <source>
        <dbReference type="ARBA" id="ARBA00022692"/>
    </source>
</evidence>
<evidence type="ECO:0000256" key="5">
    <source>
        <dbReference type="ARBA" id="ARBA00022989"/>
    </source>
</evidence>
<dbReference type="InterPro" id="IPR020846">
    <property type="entry name" value="MFS_dom"/>
</dbReference>
<comment type="subcellular location">
    <subcellularLocation>
        <location evidence="1">Cell membrane</location>
        <topology evidence="1">Multi-pass membrane protein</topology>
    </subcellularLocation>
</comment>
<dbReference type="InterPro" id="IPR011701">
    <property type="entry name" value="MFS"/>
</dbReference>
<name>A0A192H0M0_9LACO</name>
<dbReference type="Proteomes" id="UP000078582">
    <property type="component" value="Chromosome"/>
</dbReference>
<dbReference type="PANTHER" id="PTHR23504:SF115">
    <property type="entry name" value="MULTIDRUG RESISTANCE PROTEIN 2"/>
    <property type="match status" value="1"/>
</dbReference>
<keyword evidence="4" id="KW-0812">Transmembrane</keyword>
<dbReference type="AlphaFoldDB" id="A0A192H0M0"/>
<dbReference type="EMBL" id="CP014873">
    <property type="protein sequence ID" value="ANK61900.1"/>
    <property type="molecule type" value="Genomic_DNA"/>
</dbReference>
<evidence type="ECO:0000313" key="8">
    <source>
        <dbReference type="Proteomes" id="UP000078582"/>
    </source>
</evidence>
<sequence length="392" mass="42972">MTKKVKRAIFILIFSEFLVCLGISLVIPVMPFIKNELHLSATDIGIMSALFALAQFIASPVIGRLSDRIGRKPVLVSGLFLYMVSEVLFALTNHLYMFNLSRIVGGLSAAMVVPTAMAMAADITTRSQRARVVGWLSAAFSGGLILGPGIGGLLAKIDYKAPFWSAGFLGLLSMIALITLLPKEDDLLAPDIVAARKTKSTKTGVKSFLTKPIILLFIMILVSSFGLQGFESIYSIYVNEVFHFTLNNIALVLTLNGAISLIMQVALFDRLVVLFRETKLIRYCFFFSFAGTIWIILAHSKWEVVVATLIVFSSFDLLRPAITTLLTKASTTSQGLINGLNMSLTSVGNVIGPIMSGMLLDMNYHYPYLVVTVFLAASFLLTFQIHMTTQRD</sequence>
<dbReference type="CDD" id="cd17325">
    <property type="entry name" value="MFS_MdtG_SLC18_like"/>
    <property type="match status" value="1"/>
</dbReference>
<evidence type="ECO:0000256" key="1">
    <source>
        <dbReference type="ARBA" id="ARBA00004651"/>
    </source>
</evidence>
<dbReference type="GeneID" id="42981292"/>
<dbReference type="InterPro" id="IPR001958">
    <property type="entry name" value="Tet-R_TetA/multi-R_MdtG-like"/>
</dbReference>
<dbReference type="SUPFAM" id="SSF103473">
    <property type="entry name" value="MFS general substrate transporter"/>
    <property type="match status" value="1"/>
</dbReference>
<dbReference type="KEGG" id="lbt:AYR52_09880"/>
<keyword evidence="8" id="KW-1185">Reference proteome</keyword>
<dbReference type="GO" id="GO:0022857">
    <property type="term" value="F:transmembrane transporter activity"/>
    <property type="evidence" value="ECO:0007669"/>
    <property type="project" value="InterPro"/>
</dbReference>
<keyword evidence="6" id="KW-0472">Membrane</keyword>
<proteinExistence type="inferred from homology"/>
<dbReference type="PANTHER" id="PTHR23504">
    <property type="entry name" value="MAJOR FACILITATOR SUPERFAMILY DOMAIN-CONTAINING PROTEIN 10"/>
    <property type="match status" value="1"/>
</dbReference>
<keyword evidence="3" id="KW-0813">Transport</keyword>
<gene>
    <name evidence="7" type="ORF">AYR53_03430</name>
</gene>